<accession>A0A392TR68</accession>
<comment type="caution">
    <text evidence="1">The sequence shown here is derived from an EMBL/GenBank/DDBJ whole genome shotgun (WGS) entry which is preliminary data.</text>
</comment>
<evidence type="ECO:0008006" key="3">
    <source>
        <dbReference type="Google" id="ProtNLM"/>
    </source>
</evidence>
<evidence type="ECO:0000313" key="2">
    <source>
        <dbReference type="Proteomes" id="UP000265520"/>
    </source>
</evidence>
<keyword evidence="2" id="KW-1185">Reference proteome</keyword>
<sequence length="86" mass="9423">SDIPCTRKSPLSLDYRLFEGGHAADIATPSVQQASGSLTKKQMIAELEYVSNDLGEKKAKIDRVIQALMLEENADAAEGEQEEKED</sequence>
<protein>
    <recommendedName>
        <fullName evidence="3">Envelope-like protein</fullName>
    </recommendedName>
</protein>
<evidence type="ECO:0000313" key="1">
    <source>
        <dbReference type="EMBL" id="MCI63164.1"/>
    </source>
</evidence>
<name>A0A392TR68_9FABA</name>
<feature type="non-terminal residue" evidence="1">
    <location>
        <position position="1"/>
    </location>
</feature>
<dbReference type="Proteomes" id="UP000265520">
    <property type="component" value="Unassembled WGS sequence"/>
</dbReference>
<organism evidence="1 2">
    <name type="scientific">Trifolium medium</name>
    <dbReference type="NCBI Taxonomy" id="97028"/>
    <lineage>
        <taxon>Eukaryota</taxon>
        <taxon>Viridiplantae</taxon>
        <taxon>Streptophyta</taxon>
        <taxon>Embryophyta</taxon>
        <taxon>Tracheophyta</taxon>
        <taxon>Spermatophyta</taxon>
        <taxon>Magnoliopsida</taxon>
        <taxon>eudicotyledons</taxon>
        <taxon>Gunneridae</taxon>
        <taxon>Pentapetalae</taxon>
        <taxon>rosids</taxon>
        <taxon>fabids</taxon>
        <taxon>Fabales</taxon>
        <taxon>Fabaceae</taxon>
        <taxon>Papilionoideae</taxon>
        <taxon>50 kb inversion clade</taxon>
        <taxon>NPAAA clade</taxon>
        <taxon>Hologalegina</taxon>
        <taxon>IRL clade</taxon>
        <taxon>Trifolieae</taxon>
        <taxon>Trifolium</taxon>
    </lineage>
</organism>
<feature type="non-terminal residue" evidence="1">
    <location>
        <position position="86"/>
    </location>
</feature>
<dbReference type="AlphaFoldDB" id="A0A392TR68"/>
<proteinExistence type="predicted"/>
<dbReference type="EMBL" id="LXQA010632096">
    <property type="protein sequence ID" value="MCI63164.1"/>
    <property type="molecule type" value="Genomic_DNA"/>
</dbReference>
<reference evidence="1 2" key="1">
    <citation type="journal article" date="2018" name="Front. Plant Sci.">
        <title>Red Clover (Trifolium pratense) and Zigzag Clover (T. medium) - A Picture of Genomic Similarities and Differences.</title>
        <authorList>
            <person name="Dluhosova J."/>
            <person name="Istvanek J."/>
            <person name="Nedelnik J."/>
            <person name="Repkova J."/>
        </authorList>
    </citation>
    <scope>NUCLEOTIDE SEQUENCE [LARGE SCALE GENOMIC DNA]</scope>
    <source>
        <strain evidence="2">cv. 10/8</strain>
        <tissue evidence="1">Leaf</tissue>
    </source>
</reference>